<sequence length="273" mass="28356">MKKSMGLLSRAVLVAVSAAVLVSPAALADPVTGNPDTGTEQPQSDVQKKIAEYTKRVEKIEADVKAAEKAVDAAKTKAEAEKALAPAKELSVITGNFVTEADDYLKTVPEQADRKALDPVITRIQSADDAAKAVVAKAQKKIDAGDPPVPPKGDIAVHPGSVARGDIIVVAVFCPEGKVGNFASSVLDFVPESRVVDGQITAIGAFVKKDATPGKHTATSSCDDHKLTATFTVTPEIVTPPKKPTGDDVRRKAVIKPKGKIETGGGATALHAI</sequence>
<evidence type="ECO:0000313" key="3">
    <source>
        <dbReference type="EMBL" id="MCE7009266.1"/>
    </source>
</evidence>
<organism evidence="3 4">
    <name type="scientific">Kibdelosporangium philippinense</name>
    <dbReference type="NCBI Taxonomy" id="211113"/>
    <lineage>
        <taxon>Bacteria</taxon>
        <taxon>Bacillati</taxon>
        <taxon>Actinomycetota</taxon>
        <taxon>Actinomycetes</taxon>
        <taxon>Pseudonocardiales</taxon>
        <taxon>Pseudonocardiaceae</taxon>
        <taxon>Kibdelosporangium</taxon>
    </lineage>
</organism>
<keyword evidence="4" id="KW-1185">Reference proteome</keyword>
<proteinExistence type="predicted"/>
<dbReference type="Proteomes" id="UP001521150">
    <property type="component" value="Unassembled WGS sequence"/>
</dbReference>
<evidence type="ECO:0000256" key="2">
    <source>
        <dbReference type="SAM" id="SignalP"/>
    </source>
</evidence>
<protein>
    <submittedName>
        <fullName evidence="3">Uncharacterized protein</fullName>
    </submittedName>
</protein>
<accession>A0ABS8ZRP4</accession>
<reference evidence="3 4" key="1">
    <citation type="submission" date="2021-12" db="EMBL/GenBank/DDBJ databases">
        <title>Genome sequence of Kibdelosporangium philippinense ATCC 49844.</title>
        <authorList>
            <person name="Fedorov E.A."/>
            <person name="Omeragic M."/>
            <person name="Shalygina K.F."/>
            <person name="Maclea K.S."/>
        </authorList>
    </citation>
    <scope>NUCLEOTIDE SEQUENCE [LARGE SCALE GENOMIC DNA]</scope>
    <source>
        <strain evidence="3 4">ATCC 49844</strain>
    </source>
</reference>
<evidence type="ECO:0000313" key="4">
    <source>
        <dbReference type="Proteomes" id="UP001521150"/>
    </source>
</evidence>
<keyword evidence="1" id="KW-0175">Coiled coil</keyword>
<keyword evidence="2" id="KW-0732">Signal</keyword>
<feature type="chain" id="PRO_5045680304" evidence="2">
    <location>
        <begin position="29"/>
        <end position="273"/>
    </location>
</feature>
<evidence type="ECO:0000256" key="1">
    <source>
        <dbReference type="SAM" id="Coils"/>
    </source>
</evidence>
<feature type="coiled-coil region" evidence="1">
    <location>
        <begin position="43"/>
        <end position="84"/>
    </location>
</feature>
<name>A0ABS8ZRP4_9PSEU</name>
<comment type="caution">
    <text evidence="3">The sequence shown here is derived from an EMBL/GenBank/DDBJ whole genome shotgun (WGS) entry which is preliminary data.</text>
</comment>
<gene>
    <name evidence="3" type="ORF">LWC34_41600</name>
</gene>
<dbReference type="RefSeq" id="WP_233730702.1">
    <property type="nucleotide sequence ID" value="NZ_JAJVCN010000003.1"/>
</dbReference>
<dbReference type="EMBL" id="JAJVCN010000003">
    <property type="protein sequence ID" value="MCE7009266.1"/>
    <property type="molecule type" value="Genomic_DNA"/>
</dbReference>
<feature type="signal peptide" evidence="2">
    <location>
        <begin position="1"/>
        <end position="28"/>
    </location>
</feature>